<name>A0A8J5P555_FUSOX</name>
<comment type="caution">
    <text evidence="2">The sequence shown here is derived from an EMBL/GenBank/DDBJ whole genome shotgun (WGS) entry which is preliminary data.</text>
</comment>
<sequence length="91" mass="9682">MKGSRSSAKTAGVHGPSRTPHLLRVPIFNPPAFDNNVTPPPAPEPVDETLEIGARTPPPHYEDVVSTPSVDGFADYLSRPADYGFDGPDAD</sequence>
<organism evidence="2 3">
    <name type="scientific">Fusarium oxysporum f. sp. rapae</name>
    <dbReference type="NCBI Taxonomy" id="485398"/>
    <lineage>
        <taxon>Eukaryota</taxon>
        <taxon>Fungi</taxon>
        <taxon>Dikarya</taxon>
        <taxon>Ascomycota</taxon>
        <taxon>Pezizomycotina</taxon>
        <taxon>Sordariomycetes</taxon>
        <taxon>Hypocreomycetidae</taxon>
        <taxon>Hypocreales</taxon>
        <taxon>Nectriaceae</taxon>
        <taxon>Fusarium</taxon>
        <taxon>Fusarium oxysporum species complex</taxon>
    </lineage>
</organism>
<evidence type="ECO:0000256" key="1">
    <source>
        <dbReference type="SAM" id="MobiDB-lite"/>
    </source>
</evidence>
<feature type="region of interest" description="Disordered" evidence="1">
    <location>
        <begin position="1"/>
        <end position="67"/>
    </location>
</feature>
<evidence type="ECO:0000313" key="3">
    <source>
        <dbReference type="Proteomes" id="UP000694050"/>
    </source>
</evidence>
<reference evidence="2" key="1">
    <citation type="submission" date="2021-04" db="EMBL/GenBank/DDBJ databases">
        <title>First draft genome resource for Brassicaceae pathogens Fusarium oxysporum f. sp. raphani and Fusarium oxysporum f. sp. rapae.</title>
        <authorList>
            <person name="Asai S."/>
        </authorList>
    </citation>
    <scope>NUCLEOTIDE SEQUENCE</scope>
    <source>
        <strain evidence="2">Tf1208</strain>
    </source>
</reference>
<proteinExistence type="predicted"/>
<accession>A0A8J5P555</accession>
<gene>
    <name evidence="2" type="ORF">Forpe1208_v003634</name>
</gene>
<evidence type="ECO:0000313" key="2">
    <source>
        <dbReference type="EMBL" id="KAG7418780.1"/>
    </source>
</evidence>
<dbReference type="Proteomes" id="UP000694050">
    <property type="component" value="Unassembled WGS sequence"/>
</dbReference>
<dbReference type="EMBL" id="JAELUQ010000002">
    <property type="protein sequence ID" value="KAG7418780.1"/>
    <property type="molecule type" value="Genomic_DNA"/>
</dbReference>
<dbReference type="AlphaFoldDB" id="A0A8J5P555"/>
<protein>
    <submittedName>
        <fullName evidence="2">Uncharacterized protein</fullName>
    </submittedName>
</protein>